<dbReference type="Pfam" id="PF01471">
    <property type="entry name" value="PG_binding_1"/>
    <property type="match status" value="1"/>
</dbReference>
<dbReference type="EMBL" id="JBHRYC010000039">
    <property type="protein sequence ID" value="MFC3637566.1"/>
    <property type="molecule type" value="Genomic_DNA"/>
</dbReference>
<feature type="domain" description="Peptidoglycan binding-like" evidence="1">
    <location>
        <begin position="4"/>
        <end position="54"/>
    </location>
</feature>
<dbReference type="RefSeq" id="WP_244643246.1">
    <property type="nucleotide sequence ID" value="NZ_BNCG01000022.1"/>
</dbReference>
<dbReference type="InterPro" id="IPR036366">
    <property type="entry name" value="PGBDSf"/>
</dbReference>
<evidence type="ECO:0000313" key="3">
    <source>
        <dbReference type="EMBL" id="MFC3637566.1"/>
    </source>
</evidence>
<protein>
    <submittedName>
        <fullName evidence="3">Peptidoglycan-binding protein</fullName>
    </submittedName>
</protein>
<evidence type="ECO:0000313" key="4">
    <source>
        <dbReference type="Proteomes" id="UP001595704"/>
    </source>
</evidence>
<comment type="caution">
    <text evidence="3">The sequence shown here is derived from an EMBL/GenBank/DDBJ whole genome shotgun (WGS) entry which is preliminary data.</text>
</comment>
<evidence type="ECO:0000259" key="1">
    <source>
        <dbReference type="Pfam" id="PF01471"/>
    </source>
</evidence>
<dbReference type="Proteomes" id="UP001595704">
    <property type="component" value="Unassembled WGS sequence"/>
</dbReference>
<organism evidence="3 4">
    <name type="scientific">Camelimonas fluminis</name>
    <dbReference type="NCBI Taxonomy" id="1576911"/>
    <lineage>
        <taxon>Bacteria</taxon>
        <taxon>Pseudomonadati</taxon>
        <taxon>Pseudomonadota</taxon>
        <taxon>Alphaproteobacteria</taxon>
        <taxon>Hyphomicrobiales</taxon>
        <taxon>Chelatococcaceae</taxon>
        <taxon>Camelimonas</taxon>
    </lineage>
</organism>
<accession>A0ABV7UG95</accession>
<dbReference type="SUPFAM" id="SSF47090">
    <property type="entry name" value="PGBD-like"/>
    <property type="match status" value="1"/>
</dbReference>
<dbReference type="CDD" id="cd06583">
    <property type="entry name" value="PGRP"/>
    <property type="match status" value="1"/>
</dbReference>
<evidence type="ECO:0000259" key="2">
    <source>
        <dbReference type="Pfam" id="PF01510"/>
    </source>
</evidence>
<dbReference type="SUPFAM" id="SSF55846">
    <property type="entry name" value="N-acetylmuramoyl-L-alanine amidase-like"/>
    <property type="match status" value="1"/>
</dbReference>
<keyword evidence="4" id="KW-1185">Reference proteome</keyword>
<dbReference type="InterPro" id="IPR036365">
    <property type="entry name" value="PGBD-like_sf"/>
</dbReference>
<feature type="domain" description="N-acetylmuramoyl-L-alanine amidase" evidence="2">
    <location>
        <begin position="89"/>
        <end position="208"/>
    </location>
</feature>
<dbReference type="InterPro" id="IPR002502">
    <property type="entry name" value="Amidase_domain"/>
</dbReference>
<dbReference type="Pfam" id="PF01510">
    <property type="entry name" value="Amidase_2"/>
    <property type="match status" value="1"/>
</dbReference>
<sequence length="255" mass="28065">MTNREIQQALATLGYYKGAIDGVIGPISREAIRTYQHAAGISVDGIAGPVTQSLLRREIEARAPRPANDDLRPHVFRELKPEWLPEAVMKGVIVHWTAGANSFSDADNEHYHFAIDGESRVHRCRHAISANDARGRAPDYAAHTLNCNTGWIGVALCGMRQAVEQPFNAGPSPIRLVQWTALGVVVAELCHRYSITVTPRTVLSHAEVQPTLGIQQRGKWDISRLPWDPSVRSARAVGDLLRADVAVHLNNLRSV</sequence>
<dbReference type="Gene3D" id="3.40.80.10">
    <property type="entry name" value="Peptidoglycan recognition protein-like"/>
    <property type="match status" value="1"/>
</dbReference>
<dbReference type="Gene3D" id="1.10.101.10">
    <property type="entry name" value="PGBD-like superfamily/PGBD"/>
    <property type="match status" value="1"/>
</dbReference>
<gene>
    <name evidence="3" type="ORF">ACFONL_09285</name>
</gene>
<dbReference type="InterPro" id="IPR002477">
    <property type="entry name" value="Peptidoglycan-bd-like"/>
</dbReference>
<proteinExistence type="predicted"/>
<reference evidence="4" key="1">
    <citation type="journal article" date="2019" name="Int. J. Syst. Evol. Microbiol.">
        <title>The Global Catalogue of Microorganisms (GCM) 10K type strain sequencing project: providing services to taxonomists for standard genome sequencing and annotation.</title>
        <authorList>
            <consortium name="The Broad Institute Genomics Platform"/>
            <consortium name="The Broad Institute Genome Sequencing Center for Infectious Disease"/>
            <person name="Wu L."/>
            <person name="Ma J."/>
        </authorList>
    </citation>
    <scope>NUCLEOTIDE SEQUENCE [LARGE SCALE GENOMIC DNA]</scope>
    <source>
        <strain evidence="4">KCTC 42282</strain>
    </source>
</reference>
<name>A0ABV7UG95_9HYPH</name>
<dbReference type="InterPro" id="IPR036505">
    <property type="entry name" value="Amidase/PGRP_sf"/>
</dbReference>